<comment type="caution">
    <text evidence="1">The sequence shown here is derived from an EMBL/GenBank/DDBJ whole genome shotgun (WGS) entry which is preliminary data.</text>
</comment>
<protein>
    <submittedName>
        <fullName evidence="1">DUF6516 family protein</fullName>
    </submittedName>
</protein>
<dbReference type="InterPro" id="IPR045397">
    <property type="entry name" value="TumE-like"/>
</dbReference>
<dbReference type="Proteomes" id="UP001595846">
    <property type="component" value="Unassembled WGS sequence"/>
</dbReference>
<keyword evidence="2" id="KW-1185">Reference proteome</keyword>
<evidence type="ECO:0000313" key="1">
    <source>
        <dbReference type="EMBL" id="MFC3959722.1"/>
    </source>
</evidence>
<dbReference type="Pfam" id="PF20126">
    <property type="entry name" value="TumE"/>
    <property type="match status" value="1"/>
</dbReference>
<reference evidence="1 2" key="1">
    <citation type="journal article" date="2019" name="Int. J. Syst. Evol. Microbiol.">
        <title>The Global Catalogue of Microorganisms (GCM) 10K type strain sequencing project: providing services to taxonomists for standard genome sequencing and annotation.</title>
        <authorList>
            <consortium name="The Broad Institute Genomics Platform"/>
            <consortium name="The Broad Institute Genome Sequencing Center for Infectious Disease"/>
            <person name="Wu L."/>
            <person name="Ma J."/>
        </authorList>
    </citation>
    <scope>NUCLEOTIDE SEQUENCE [LARGE SCALE GENOMIC DNA]</scope>
    <source>
        <strain evidence="1 2">IBRC-M 10256</strain>
    </source>
</reference>
<dbReference type="RefSeq" id="WP_256533235.1">
    <property type="nucleotide sequence ID" value="NZ_CP101824.1"/>
</dbReference>
<name>A0ABD5NRQ5_9EURY</name>
<evidence type="ECO:0000313" key="2">
    <source>
        <dbReference type="Proteomes" id="UP001595846"/>
    </source>
</evidence>
<organism evidence="1 2">
    <name type="scientific">Halovivax cerinus</name>
    <dbReference type="NCBI Taxonomy" id="1487865"/>
    <lineage>
        <taxon>Archaea</taxon>
        <taxon>Methanobacteriati</taxon>
        <taxon>Methanobacteriota</taxon>
        <taxon>Stenosarchaea group</taxon>
        <taxon>Halobacteria</taxon>
        <taxon>Halobacteriales</taxon>
        <taxon>Natrialbaceae</taxon>
        <taxon>Halovivax</taxon>
    </lineage>
</organism>
<dbReference type="EMBL" id="JBHSAQ010000013">
    <property type="protein sequence ID" value="MFC3959722.1"/>
    <property type="molecule type" value="Genomic_DNA"/>
</dbReference>
<dbReference type="GeneID" id="73902348"/>
<proteinExistence type="predicted"/>
<dbReference type="AlphaFoldDB" id="A0ABD5NRQ5"/>
<accession>A0ABD5NRQ5</accession>
<gene>
    <name evidence="1" type="ORF">ACFOUR_15275</name>
</gene>
<sequence length="101" mass="11605">MPATKRFEAGDEFPAGDRWEALAWDVPRSDAFPEGLKYSFQYLGPADDAILRYDNANDAHGVGRHHRHYRGTVEGIEFEGLRSHVRTFLDEVETIHDREFA</sequence>